<name>A0A0K2TB60_LEPSM</name>
<proteinExistence type="predicted"/>
<reference evidence="1" key="1">
    <citation type="submission" date="2014-05" db="EMBL/GenBank/DDBJ databases">
        <authorList>
            <person name="Chronopoulou M."/>
        </authorList>
    </citation>
    <scope>NUCLEOTIDE SEQUENCE</scope>
    <source>
        <tissue evidence="1">Whole organism</tissue>
    </source>
</reference>
<sequence>MCKNIPFKSITSMLSGIFSSVSNPDGMTSIPN</sequence>
<organism evidence="1">
    <name type="scientific">Lepeophtheirus salmonis</name>
    <name type="common">Salmon louse</name>
    <name type="synonym">Caligus salmonis</name>
    <dbReference type="NCBI Taxonomy" id="72036"/>
    <lineage>
        <taxon>Eukaryota</taxon>
        <taxon>Metazoa</taxon>
        <taxon>Ecdysozoa</taxon>
        <taxon>Arthropoda</taxon>
        <taxon>Crustacea</taxon>
        <taxon>Multicrustacea</taxon>
        <taxon>Hexanauplia</taxon>
        <taxon>Copepoda</taxon>
        <taxon>Siphonostomatoida</taxon>
        <taxon>Caligidae</taxon>
        <taxon>Lepeophtheirus</taxon>
    </lineage>
</organism>
<accession>A0A0K2TB60</accession>
<protein>
    <submittedName>
        <fullName evidence="1">Uncharacterized protein</fullName>
    </submittedName>
</protein>
<dbReference type="AlphaFoldDB" id="A0A0K2TB60"/>
<evidence type="ECO:0000313" key="1">
    <source>
        <dbReference type="EMBL" id="CDW23248.1"/>
    </source>
</evidence>
<dbReference type="EMBL" id="HACA01005887">
    <property type="protein sequence ID" value="CDW23248.1"/>
    <property type="molecule type" value="Transcribed_RNA"/>
</dbReference>